<dbReference type="PANTHER" id="PTHR30408:SF13">
    <property type="entry name" value="TYPE I RESTRICTION ENZYME HINDI SPECIFICITY SUBUNIT"/>
    <property type="match status" value="1"/>
</dbReference>
<dbReference type="Gene3D" id="3.90.220.20">
    <property type="entry name" value="DNA methylase specificity domains"/>
    <property type="match status" value="2"/>
</dbReference>
<gene>
    <name evidence="5" type="ORF">N47_J04830</name>
</gene>
<dbReference type="Pfam" id="PF01420">
    <property type="entry name" value="Methylase_S"/>
    <property type="match status" value="2"/>
</dbReference>
<dbReference type="GO" id="GO:0003677">
    <property type="term" value="F:DNA binding"/>
    <property type="evidence" value="ECO:0007669"/>
    <property type="project" value="UniProtKB-KW"/>
</dbReference>
<dbReference type="InterPro" id="IPR000055">
    <property type="entry name" value="Restrct_endonuc_typeI_TRD"/>
</dbReference>
<dbReference type="InterPro" id="IPR044946">
    <property type="entry name" value="Restrct_endonuc_typeI_TRD_sf"/>
</dbReference>
<organism evidence="5">
    <name type="scientific">uncultured Desulfobacterium sp</name>
    <dbReference type="NCBI Taxonomy" id="201089"/>
    <lineage>
        <taxon>Bacteria</taxon>
        <taxon>Pseudomonadati</taxon>
        <taxon>Thermodesulfobacteriota</taxon>
        <taxon>Desulfobacteria</taxon>
        <taxon>Desulfobacterales</taxon>
        <taxon>Desulfobacteriaceae</taxon>
        <taxon>Desulfobacterium</taxon>
        <taxon>environmental samples</taxon>
    </lineage>
</organism>
<dbReference type="GO" id="GO:0009307">
    <property type="term" value="P:DNA restriction-modification system"/>
    <property type="evidence" value="ECO:0007669"/>
    <property type="project" value="UniProtKB-KW"/>
</dbReference>
<dbReference type="CDD" id="cd17495">
    <property type="entry name" value="RMtype1_S_Cep9333ORF4827P-TRD2-CR2_like"/>
    <property type="match status" value="1"/>
</dbReference>
<feature type="domain" description="Type I restriction modification DNA specificity" evidence="4">
    <location>
        <begin position="196"/>
        <end position="361"/>
    </location>
</feature>
<keyword evidence="3" id="KW-0238">DNA-binding</keyword>
<evidence type="ECO:0000256" key="3">
    <source>
        <dbReference type="ARBA" id="ARBA00023125"/>
    </source>
</evidence>
<evidence type="ECO:0000256" key="1">
    <source>
        <dbReference type="ARBA" id="ARBA00010923"/>
    </source>
</evidence>
<evidence type="ECO:0000256" key="2">
    <source>
        <dbReference type="ARBA" id="ARBA00022747"/>
    </source>
</evidence>
<comment type="similarity">
    <text evidence="1">Belongs to the type-I restriction system S methylase family.</text>
</comment>
<sequence length="387" mass="44017">MVGWRKCKLRDVIASNVQSINKDYPHKTIQYLDTGSITCGKIESYQEIMLENTPSRAKRLVREHDIIYSTVRPIQRHYGFIVNPPANLVVSTGFSVIKTNRELAEPLFIYNFLTSNEIVEVLDVIADGSTSAYPSLKPSDIENLDILLPPLPEQKAIASVLSSLDGKIDLLHRQNKTLEAMAQTLFRQWFVEEAQEDWQDGKFPDEFDYVMGASPPGESYNETGVGIPMFQGNADFEFRFPKRRIFTTDPKKFAEKYDTLVSVRAPVGAQNMANEKCCIGRGVAAFRYKRNNGYYTYTYFKMKSLMKEIQSFNDTGTVFGSISKADFEAFEIIIPPSELVDRCQAEIKPIDDKVITNIIQIHTLEKLRDTLLPKLMSGEVQVKYEAK</sequence>
<dbReference type="PANTHER" id="PTHR30408">
    <property type="entry name" value="TYPE-1 RESTRICTION ENZYME ECOKI SPECIFICITY PROTEIN"/>
    <property type="match status" value="1"/>
</dbReference>
<dbReference type="EMBL" id="FR695872">
    <property type="protein sequence ID" value="CBX29502.1"/>
    <property type="molecule type" value="Genomic_DNA"/>
</dbReference>
<evidence type="ECO:0000259" key="4">
    <source>
        <dbReference type="Pfam" id="PF01420"/>
    </source>
</evidence>
<reference evidence="5" key="1">
    <citation type="journal article" date="2011" name="Environ. Microbiol.">
        <title>Genomic insights into the metabolic potential of the polycyclic aromatic hydrocarbon degrading sulfate-reducing Deltaproteobacterium N47.</title>
        <authorList>
            <person name="Bergmann F."/>
            <person name="Selesi D."/>
            <person name="Weinmaier T."/>
            <person name="Tischler P."/>
            <person name="Rattei T."/>
            <person name="Meckenstock R.U."/>
        </authorList>
    </citation>
    <scope>NUCLEOTIDE SEQUENCE</scope>
</reference>
<feature type="domain" description="Type I restriction modification DNA specificity" evidence="4">
    <location>
        <begin position="1"/>
        <end position="179"/>
    </location>
</feature>
<protein>
    <recommendedName>
        <fullName evidence="4">Type I restriction modification DNA specificity domain-containing protein</fullName>
    </recommendedName>
</protein>
<proteinExistence type="inferred from homology"/>
<dbReference type="REBASE" id="35260">
    <property type="entry name" value="S.DspN47ORF4850P"/>
</dbReference>
<dbReference type="SUPFAM" id="SSF116734">
    <property type="entry name" value="DNA methylase specificity domain"/>
    <property type="match status" value="2"/>
</dbReference>
<accession>E1YG08</accession>
<name>E1YG08_9BACT</name>
<dbReference type="InterPro" id="IPR052021">
    <property type="entry name" value="Type-I_RS_S_subunit"/>
</dbReference>
<keyword evidence="2" id="KW-0680">Restriction system</keyword>
<evidence type="ECO:0000313" key="5">
    <source>
        <dbReference type="EMBL" id="CBX29502.1"/>
    </source>
</evidence>
<dbReference type="AlphaFoldDB" id="E1YG08"/>